<dbReference type="PANTHER" id="PTHR39203:SF1">
    <property type="entry name" value="CYTOPLASMIC PROTEIN"/>
    <property type="match status" value="1"/>
</dbReference>
<dbReference type="SMART" id="SM01022">
    <property type="entry name" value="ASCH"/>
    <property type="match status" value="1"/>
</dbReference>
<organism evidence="3 4">
    <name type="scientific">Xylanimonas ulmi</name>
    <dbReference type="NCBI Taxonomy" id="228973"/>
    <lineage>
        <taxon>Bacteria</taxon>
        <taxon>Bacillati</taxon>
        <taxon>Actinomycetota</taxon>
        <taxon>Actinomycetes</taxon>
        <taxon>Micrococcales</taxon>
        <taxon>Promicromonosporaceae</taxon>
        <taxon>Xylanimonas</taxon>
    </lineage>
</organism>
<name>A0A4Q7LZ16_9MICO</name>
<feature type="region of interest" description="Disordered" evidence="1">
    <location>
        <begin position="1"/>
        <end position="20"/>
    </location>
</feature>
<dbReference type="AlphaFoldDB" id="A0A4Q7LZ16"/>
<dbReference type="PANTHER" id="PTHR39203">
    <property type="entry name" value="CYTOPLASMIC PROTEIN-RELATED"/>
    <property type="match status" value="1"/>
</dbReference>
<evidence type="ECO:0000313" key="4">
    <source>
        <dbReference type="Proteomes" id="UP000293852"/>
    </source>
</evidence>
<dbReference type="RefSeq" id="WP_242607794.1">
    <property type="nucleotide sequence ID" value="NZ_SGWX01000001.1"/>
</dbReference>
<protein>
    <submittedName>
        <fullName evidence="3">Uncharacterized protein YhfF</fullName>
    </submittedName>
</protein>
<keyword evidence="4" id="KW-1185">Reference proteome</keyword>
<dbReference type="Pfam" id="PF04266">
    <property type="entry name" value="ASCH"/>
    <property type="match status" value="1"/>
</dbReference>
<evidence type="ECO:0000313" key="3">
    <source>
        <dbReference type="EMBL" id="RZS60164.1"/>
    </source>
</evidence>
<dbReference type="InterPro" id="IPR009326">
    <property type="entry name" value="DUF984"/>
</dbReference>
<proteinExistence type="predicted"/>
<comment type="caution">
    <text evidence="3">The sequence shown here is derived from an EMBL/GenBank/DDBJ whole genome shotgun (WGS) entry which is preliminary data.</text>
</comment>
<gene>
    <name evidence="3" type="ORF">EV386_0410</name>
</gene>
<dbReference type="CDD" id="cd06553">
    <property type="entry name" value="ASCH_Ef3133_like"/>
    <property type="match status" value="1"/>
</dbReference>
<accession>A0A4Q7LZ16</accession>
<evidence type="ECO:0000256" key="1">
    <source>
        <dbReference type="SAM" id="MobiDB-lite"/>
    </source>
</evidence>
<dbReference type="Gene3D" id="3.10.400.10">
    <property type="entry name" value="Sulfate adenylyltransferase"/>
    <property type="match status" value="1"/>
</dbReference>
<dbReference type="InterPro" id="IPR015947">
    <property type="entry name" value="PUA-like_sf"/>
</dbReference>
<dbReference type="Proteomes" id="UP000293852">
    <property type="component" value="Unassembled WGS sequence"/>
</dbReference>
<sequence length="184" mass="19945">MTHDLHAPDATEPPADDAEQARRIQEFWETARTRAGMARIGVVVGTGWTETLPPPAWSFGDSPALADELLALVLAGVKTATSSLAVEYGDDEPAPQPGELSVVLDGAGAPQALIRTTAVDVVAFGAVTEEFARREGEGDGSLTSWRAEHEAYWRRSMPEGHEFSPDLEVLCERFELLYPKAQSR</sequence>
<evidence type="ECO:0000259" key="2">
    <source>
        <dbReference type="SMART" id="SM01022"/>
    </source>
</evidence>
<dbReference type="EMBL" id="SGWX01000001">
    <property type="protein sequence ID" value="RZS60164.1"/>
    <property type="molecule type" value="Genomic_DNA"/>
</dbReference>
<reference evidence="3 4" key="1">
    <citation type="submission" date="2019-02" db="EMBL/GenBank/DDBJ databases">
        <title>Sequencing the genomes of 1000 actinobacteria strains.</title>
        <authorList>
            <person name="Klenk H.-P."/>
        </authorList>
    </citation>
    <scope>NUCLEOTIDE SEQUENCE [LARGE SCALE GENOMIC DNA]</scope>
    <source>
        <strain evidence="3 4">DSM 16932</strain>
    </source>
</reference>
<dbReference type="SUPFAM" id="SSF88697">
    <property type="entry name" value="PUA domain-like"/>
    <property type="match status" value="1"/>
</dbReference>
<feature type="domain" description="ASCH" evidence="2">
    <location>
        <begin position="57"/>
        <end position="178"/>
    </location>
</feature>
<dbReference type="InterPro" id="IPR007374">
    <property type="entry name" value="ASCH_domain"/>
</dbReference>